<evidence type="ECO:0000313" key="2">
    <source>
        <dbReference type="Proteomes" id="UP000242450"/>
    </source>
</evidence>
<keyword evidence="2" id="KW-1185">Reference proteome</keyword>
<evidence type="ECO:0000313" key="1">
    <source>
        <dbReference type="EMBL" id="OWK12116.1"/>
    </source>
</evidence>
<dbReference type="AlphaFoldDB" id="A0A212D1R7"/>
<dbReference type="Proteomes" id="UP000242450">
    <property type="component" value="Chromosome 9"/>
</dbReference>
<organism evidence="1 2">
    <name type="scientific">Cervus elaphus hippelaphus</name>
    <name type="common">European red deer</name>
    <dbReference type="NCBI Taxonomy" id="46360"/>
    <lineage>
        <taxon>Eukaryota</taxon>
        <taxon>Metazoa</taxon>
        <taxon>Chordata</taxon>
        <taxon>Craniata</taxon>
        <taxon>Vertebrata</taxon>
        <taxon>Euteleostomi</taxon>
        <taxon>Mammalia</taxon>
        <taxon>Eutheria</taxon>
        <taxon>Laurasiatheria</taxon>
        <taxon>Artiodactyla</taxon>
        <taxon>Ruminantia</taxon>
        <taxon>Pecora</taxon>
        <taxon>Cervidae</taxon>
        <taxon>Cervinae</taxon>
        <taxon>Cervus</taxon>
    </lineage>
</organism>
<proteinExistence type="predicted"/>
<gene>
    <name evidence="1" type="ORF">Celaphus_00003631</name>
</gene>
<protein>
    <submittedName>
        <fullName evidence="1">Uncharacterized protein</fullName>
    </submittedName>
</protein>
<dbReference type="EMBL" id="MKHE01000009">
    <property type="protein sequence ID" value="OWK12116.1"/>
    <property type="molecule type" value="Genomic_DNA"/>
</dbReference>
<comment type="caution">
    <text evidence="1">The sequence shown here is derived from an EMBL/GenBank/DDBJ whole genome shotgun (WGS) entry which is preliminary data.</text>
</comment>
<sequence>MPPFPSVQISLELQWRRNFLVTLQT</sequence>
<accession>A0A212D1R7</accession>
<name>A0A212D1R7_CEREH</name>
<reference evidence="1 2" key="1">
    <citation type="journal article" date="2018" name="Mol. Genet. Genomics">
        <title>The red deer Cervus elaphus genome CerEla1.0: sequencing, annotating, genes, and chromosomes.</title>
        <authorList>
            <person name="Bana N.A."/>
            <person name="Nyiri A."/>
            <person name="Nagy J."/>
            <person name="Frank K."/>
            <person name="Nagy T."/>
            <person name="Steger V."/>
            <person name="Schiller M."/>
            <person name="Lakatos P."/>
            <person name="Sugar L."/>
            <person name="Horn P."/>
            <person name="Barta E."/>
            <person name="Orosz L."/>
        </authorList>
    </citation>
    <scope>NUCLEOTIDE SEQUENCE [LARGE SCALE GENOMIC DNA]</scope>
    <source>
        <strain evidence="1">Hungarian</strain>
    </source>
</reference>